<feature type="modified residue" description="4-aspartylphosphate" evidence="11">
    <location>
        <position position="1192"/>
    </location>
</feature>
<dbReference type="EC" id="2.7.13.3" evidence="2"/>
<protein>
    <recommendedName>
        <fullName evidence="10">Sensory/regulatory protein RpfC</fullName>
        <ecNumber evidence="2">2.7.13.3</ecNumber>
    </recommendedName>
</protein>
<keyword evidence="4" id="KW-0808">Transferase</keyword>
<dbReference type="RefSeq" id="WP_112745693.1">
    <property type="nucleotide sequence ID" value="NZ_QMFY01000001.1"/>
</dbReference>
<comment type="subunit">
    <text evidence="9">At low DSF concentrations, interacts with RpfF.</text>
</comment>
<name>A0A364YB13_9BACT</name>
<dbReference type="SUPFAM" id="SSF47384">
    <property type="entry name" value="Homodimeric domain of signal transducing histidine kinase"/>
    <property type="match status" value="1"/>
</dbReference>
<dbReference type="Pfam" id="PF07494">
    <property type="entry name" value="Reg_prop"/>
    <property type="match status" value="10"/>
</dbReference>
<comment type="catalytic activity">
    <reaction evidence="1">
        <text>ATP + protein L-histidine = ADP + protein N-phospho-L-histidine.</text>
        <dbReference type="EC" id="2.7.13.3"/>
    </reaction>
</comment>
<dbReference type="FunFam" id="3.30.565.10:FF:000010">
    <property type="entry name" value="Sensor histidine kinase RcsC"/>
    <property type="match status" value="1"/>
</dbReference>
<comment type="caution">
    <text evidence="14">The sequence shown here is derived from an EMBL/GenBank/DDBJ whole genome shotgun (WGS) entry which is preliminary data.</text>
</comment>
<dbReference type="PANTHER" id="PTHR43547:SF2">
    <property type="entry name" value="HYBRID SIGNAL TRANSDUCTION HISTIDINE KINASE C"/>
    <property type="match status" value="1"/>
</dbReference>
<dbReference type="Pfam" id="PF07495">
    <property type="entry name" value="Y_Y_Y"/>
    <property type="match status" value="1"/>
</dbReference>
<evidence type="ECO:0000256" key="1">
    <source>
        <dbReference type="ARBA" id="ARBA00000085"/>
    </source>
</evidence>
<evidence type="ECO:0000259" key="12">
    <source>
        <dbReference type="PROSITE" id="PS50109"/>
    </source>
</evidence>
<proteinExistence type="predicted"/>
<evidence type="ECO:0000256" key="4">
    <source>
        <dbReference type="ARBA" id="ARBA00022679"/>
    </source>
</evidence>
<dbReference type="Gene3D" id="1.10.287.130">
    <property type="match status" value="1"/>
</dbReference>
<gene>
    <name evidence="14" type="ORF">DQQ10_05185</name>
</gene>
<dbReference type="Gene3D" id="2.60.40.10">
    <property type="entry name" value="Immunoglobulins"/>
    <property type="match status" value="1"/>
</dbReference>
<evidence type="ECO:0000256" key="3">
    <source>
        <dbReference type="ARBA" id="ARBA00022553"/>
    </source>
</evidence>
<dbReference type="GO" id="GO:0005524">
    <property type="term" value="F:ATP binding"/>
    <property type="evidence" value="ECO:0007669"/>
    <property type="project" value="UniProtKB-KW"/>
</dbReference>
<dbReference type="PROSITE" id="PS50110">
    <property type="entry name" value="RESPONSE_REGULATORY"/>
    <property type="match status" value="2"/>
</dbReference>
<dbReference type="InterPro" id="IPR011006">
    <property type="entry name" value="CheY-like_superfamily"/>
</dbReference>
<dbReference type="FunFam" id="1.10.287.130:FF:000002">
    <property type="entry name" value="Two-component osmosensing histidine kinase"/>
    <property type="match status" value="1"/>
</dbReference>
<dbReference type="InterPro" id="IPR015943">
    <property type="entry name" value="WD40/YVTN_repeat-like_dom_sf"/>
</dbReference>
<dbReference type="InterPro" id="IPR036097">
    <property type="entry name" value="HisK_dim/P_sf"/>
</dbReference>
<evidence type="ECO:0000256" key="2">
    <source>
        <dbReference type="ARBA" id="ARBA00012438"/>
    </source>
</evidence>
<dbReference type="EMBL" id="QMFY01000001">
    <property type="protein sequence ID" value="RAW03479.1"/>
    <property type="molecule type" value="Genomic_DNA"/>
</dbReference>
<evidence type="ECO:0000313" key="14">
    <source>
        <dbReference type="EMBL" id="RAW03479.1"/>
    </source>
</evidence>
<dbReference type="Gene3D" id="2.130.10.10">
    <property type="entry name" value="YVTN repeat-like/Quinoprotein amine dehydrogenase"/>
    <property type="match status" value="2"/>
</dbReference>
<dbReference type="InterPro" id="IPR011110">
    <property type="entry name" value="Reg_prop"/>
</dbReference>
<dbReference type="InterPro" id="IPR005467">
    <property type="entry name" value="His_kinase_dom"/>
</dbReference>
<dbReference type="InterPro" id="IPR001789">
    <property type="entry name" value="Sig_transdc_resp-reg_receiver"/>
</dbReference>
<keyword evidence="5" id="KW-0547">Nucleotide-binding</keyword>
<feature type="domain" description="Response regulatory" evidence="13">
    <location>
        <begin position="1281"/>
        <end position="1396"/>
    </location>
</feature>
<dbReference type="InterPro" id="IPR003594">
    <property type="entry name" value="HATPase_dom"/>
</dbReference>
<accession>A0A364YB13</accession>
<feature type="modified residue" description="4-aspartylphosphate" evidence="11">
    <location>
        <position position="1330"/>
    </location>
</feature>
<keyword evidence="3 11" id="KW-0597">Phosphoprotein</keyword>
<dbReference type="Gene3D" id="3.40.50.2300">
    <property type="match status" value="2"/>
</dbReference>
<evidence type="ECO:0000313" key="15">
    <source>
        <dbReference type="Proteomes" id="UP000251889"/>
    </source>
</evidence>
<dbReference type="Gene3D" id="3.30.565.10">
    <property type="entry name" value="Histidine kinase-like ATPase, C-terminal domain"/>
    <property type="match status" value="1"/>
</dbReference>
<evidence type="ECO:0000256" key="5">
    <source>
        <dbReference type="ARBA" id="ARBA00022741"/>
    </source>
</evidence>
<dbReference type="Pfam" id="PF02518">
    <property type="entry name" value="HATPase_c"/>
    <property type="match status" value="1"/>
</dbReference>
<dbReference type="SUPFAM" id="SSF63829">
    <property type="entry name" value="Calcium-dependent phosphotriesterase"/>
    <property type="match status" value="4"/>
</dbReference>
<dbReference type="OrthoDB" id="9809670at2"/>
<dbReference type="Pfam" id="PF00072">
    <property type="entry name" value="Response_reg"/>
    <property type="match status" value="2"/>
</dbReference>
<evidence type="ECO:0000256" key="11">
    <source>
        <dbReference type="PROSITE-ProRule" id="PRU00169"/>
    </source>
</evidence>
<keyword evidence="8" id="KW-0902">Two-component regulatory system</keyword>
<sequence length="1401" mass="158622">MNTALNTIPPHENFFFRNALRVFLLFLSFVLPHIQTTAQKRNLKFDHLGSAQGLSQSNVICIFQDSRGFMWFGTRDGLNRFDGYKITIYKHNQNDPYSISSNTINDICEDKHGNIWIATWGGINKFDRDTERFEVLAHDTSSPNSTSSSHYLVNTLLLDDQDCLWIGYEGGGLDRYNIASKTFTHYRASNSRNSIASDVVKDIIQDDEKNLWIATYNGLVRLDLKSNQFTAFQHRASDANSLSNNRVWSIMEDSRHRIWVGTMGGGLCHFDKKTEQFQRYNGSSSNIKIPQSHILSIREDYQHNIWVGSENNGLCIIDPNAEKFVVYVQDEADDISINNNSIWSLYCDLKGNMWIGTFSDGLNIFNRDKDKFIHYQHNSRSNSLSHNNVLAIYEDSKARIWVGTDGGGLNLFDQNTGLFTHFRRDPNNLKNTIGGDYILSICEDSNNDLWIGSWGNGITVFNPDKKTFKHFDHDPKDTTSLCSSNVWVVYEDSDKNIWIGTYSAGMDLFDRKSNSFIHHHTNPKNSAAISHNMINEIYEDSRKNLWVGTNGGGLNLYNKKTKAFKAFKHRNNHNSITNNIVTCITEDHNGDLWIGTSAGLNHFDQQTQRFTNYFVKDGLPNEFIFGIIEDNVGNLWISTNKGISKFDHERKTFKNYSTADGLQSDEFKHASCKSKSGKLFFGGINGFNEFIPDSVKDFAFDPPLVITDFQIFNKPVPITPDTEDALLKKAIIETHDITLPYDQTVFSFEFASLNYTLDERKQYAYMLEGFDKDWNYIGTKRIATYTNLNPGKYTFKVKGLDNRGQWSNKIATVNLTITPPFWKTIWFRVLAATLVIGIIMGAYRVRVDVMKRQKEELVRLVKERTEKLAISMREERKVRQEAEKARQDAEQANSAKSIFLATMSHEIRTPMNGVIGMASLLSETKLSQEQREYATIIRSCSENLLTVINDILDFSKIESGKMDLEHKDFDLRNTIEEVFDLFASKAAELELDLIYEIDYNVPSQIVGDSLRLRQVLINLIGNAVKFTKKGEIFLSVQLLHADTDSAELGFKVKDTGIGIPQDKLQRLFKAFSQVDSSTSRQYGGTGLGLAICEKLVTLMGGTIGVDSVDGEGTTFTFTIKAGLSVKSIRTYVYSHIAGLEGKSILVVDDNNTNRTILKNQLEHWKFRTTLAASASEAVTLMNQLHFDLVITDMQMPEVNGLQLAQNVRDKNPNTPIVLLSSMGDERSKDFNHLFSAILTKPVKQNLLCNQIVNLLKRQETNGSSQGKLNANTSLADRYPMNILIVDDNAVNQKLASKMFSRMGYETTSAMNGHEAIDAVSTASYHLIMMDVQMPGMDGLEATRIIRKEYGSQHIIIAMTANALESDRQDCINAGMDDFISKPMKLDEITALMEKWVAKVKV</sequence>
<evidence type="ECO:0000259" key="13">
    <source>
        <dbReference type="PROSITE" id="PS50110"/>
    </source>
</evidence>
<evidence type="ECO:0000256" key="7">
    <source>
        <dbReference type="ARBA" id="ARBA00022840"/>
    </source>
</evidence>
<organism evidence="14 15">
    <name type="scientific">Pseudochryseolinea flava</name>
    <dbReference type="NCBI Taxonomy" id="2059302"/>
    <lineage>
        <taxon>Bacteria</taxon>
        <taxon>Pseudomonadati</taxon>
        <taxon>Bacteroidota</taxon>
        <taxon>Cytophagia</taxon>
        <taxon>Cytophagales</taxon>
        <taxon>Fulvivirgaceae</taxon>
        <taxon>Pseudochryseolinea</taxon>
    </lineage>
</organism>
<evidence type="ECO:0000256" key="8">
    <source>
        <dbReference type="ARBA" id="ARBA00023012"/>
    </source>
</evidence>
<dbReference type="SMART" id="SM00387">
    <property type="entry name" value="HATPase_c"/>
    <property type="match status" value="1"/>
</dbReference>
<dbReference type="InterPro" id="IPR003661">
    <property type="entry name" value="HisK_dim/P_dom"/>
</dbReference>
<keyword evidence="15" id="KW-1185">Reference proteome</keyword>
<reference evidence="14 15" key="1">
    <citation type="submission" date="2018-06" db="EMBL/GenBank/DDBJ databases">
        <title>Chryseolinea flavus sp. nov., a member of the phylum Bacteroidetes isolated from soil.</title>
        <authorList>
            <person name="Li Y."/>
            <person name="Wang J."/>
        </authorList>
    </citation>
    <scope>NUCLEOTIDE SEQUENCE [LARGE SCALE GENOMIC DNA]</scope>
    <source>
        <strain evidence="14 15">SDU1-6</strain>
    </source>
</reference>
<keyword evidence="6 14" id="KW-0418">Kinase</keyword>
<dbReference type="SUPFAM" id="SSF52172">
    <property type="entry name" value="CheY-like"/>
    <property type="match status" value="2"/>
</dbReference>
<dbReference type="InterPro" id="IPR004358">
    <property type="entry name" value="Sig_transdc_His_kin-like_C"/>
</dbReference>
<dbReference type="InterPro" id="IPR011123">
    <property type="entry name" value="Y_Y_Y"/>
</dbReference>
<keyword evidence="7" id="KW-0067">ATP-binding</keyword>
<dbReference type="InterPro" id="IPR036890">
    <property type="entry name" value="HATPase_C_sf"/>
</dbReference>
<dbReference type="FunFam" id="2.60.40.10:FF:000791">
    <property type="entry name" value="Two-component system sensor histidine kinase/response regulator"/>
    <property type="match status" value="1"/>
</dbReference>
<dbReference type="SMART" id="SM00448">
    <property type="entry name" value="REC"/>
    <property type="match status" value="2"/>
</dbReference>
<dbReference type="CDD" id="cd16922">
    <property type="entry name" value="HATPase_EvgS-ArcB-TorS-like"/>
    <property type="match status" value="1"/>
</dbReference>
<dbReference type="GO" id="GO:0000155">
    <property type="term" value="F:phosphorelay sensor kinase activity"/>
    <property type="evidence" value="ECO:0007669"/>
    <property type="project" value="InterPro"/>
</dbReference>
<dbReference type="InterPro" id="IPR013783">
    <property type="entry name" value="Ig-like_fold"/>
</dbReference>
<dbReference type="CDD" id="cd17546">
    <property type="entry name" value="REC_hyHK_CKI1_RcsC-like"/>
    <property type="match status" value="2"/>
</dbReference>
<evidence type="ECO:0000256" key="9">
    <source>
        <dbReference type="ARBA" id="ARBA00064003"/>
    </source>
</evidence>
<dbReference type="CDD" id="cd00082">
    <property type="entry name" value="HisKA"/>
    <property type="match status" value="1"/>
</dbReference>
<evidence type="ECO:0000256" key="6">
    <source>
        <dbReference type="ARBA" id="ARBA00022777"/>
    </source>
</evidence>
<feature type="domain" description="Histidine kinase" evidence="12">
    <location>
        <begin position="902"/>
        <end position="1123"/>
    </location>
</feature>
<dbReference type="PANTHER" id="PTHR43547">
    <property type="entry name" value="TWO-COMPONENT HISTIDINE KINASE"/>
    <property type="match status" value="1"/>
</dbReference>
<dbReference type="Pfam" id="PF00512">
    <property type="entry name" value="HisKA"/>
    <property type="match status" value="1"/>
</dbReference>
<feature type="domain" description="Response regulatory" evidence="13">
    <location>
        <begin position="1143"/>
        <end position="1255"/>
    </location>
</feature>
<dbReference type="SMART" id="SM00388">
    <property type="entry name" value="HisKA"/>
    <property type="match status" value="1"/>
</dbReference>
<dbReference type="SUPFAM" id="SSF55874">
    <property type="entry name" value="ATPase domain of HSP90 chaperone/DNA topoisomerase II/histidine kinase"/>
    <property type="match status" value="1"/>
</dbReference>
<dbReference type="PRINTS" id="PR00344">
    <property type="entry name" value="BCTRLSENSOR"/>
</dbReference>
<evidence type="ECO:0000256" key="10">
    <source>
        <dbReference type="ARBA" id="ARBA00068150"/>
    </source>
</evidence>
<dbReference type="PROSITE" id="PS50109">
    <property type="entry name" value="HIS_KIN"/>
    <property type="match status" value="1"/>
</dbReference>
<dbReference type="Proteomes" id="UP000251889">
    <property type="component" value="Unassembled WGS sequence"/>
</dbReference>